<dbReference type="PRINTS" id="PR00508">
    <property type="entry name" value="S21N4MTFRASE"/>
</dbReference>
<dbReference type="GO" id="GO:0015667">
    <property type="term" value="F:site-specific DNA-methyltransferase (cytosine-N4-specific) activity"/>
    <property type="evidence" value="ECO:0007669"/>
    <property type="project" value="UniProtKB-EC"/>
</dbReference>
<feature type="domain" description="DNA methylase N-4/N-6" evidence="9">
    <location>
        <begin position="32"/>
        <end position="301"/>
    </location>
</feature>
<dbReference type="InterPro" id="IPR002941">
    <property type="entry name" value="DNA_methylase_N4/N6"/>
</dbReference>
<name>A0A1G1TMW8_9BACT</name>
<dbReference type="GO" id="GO:0003677">
    <property type="term" value="F:DNA binding"/>
    <property type="evidence" value="ECO:0007669"/>
    <property type="project" value="UniProtKB-KW"/>
</dbReference>
<comment type="caution">
    <text evidence="10">The sequence shown here is derived from an EMBL/GenBank/DDBJ whole genome shotgun (WGS) entry which is preliminary data.</text>
</comment>
<dbReference type="EMBL" id="MDZA01000007">
    <property type="protein sequence ID" value="OGX92216.1"/>
    <property type="molecule type" value="Genomic_DNA"/>
</dbReference>
<evidence type="ECO:0000256" key="7">
    <source>
        <dbReference type="ARBA" id="ARBA00049120"/>
    </source>
</evidence>
<dbReference type="InterPro" id="IPR029063">
    <property type="entry name" value="SAM-dependent_MTases_sf"/>
</dbReference>
<evidence type="ECO:0000256" key="2">
    <source>
        <dbReference type="ARBA" id="ARBA00022603"/>
    </source>
</evidence>
<gene>
    <name evidence="10" type="ORF">BEN49_16885</name>
</gene>
<evidence type="ECO:0000313" key="11">
    <source>
        <dbReference type="Proteomes" id="UP000177506"/>
    </source>
</evidence>
<dbReference type="GO" id="GO:0008170">
    <property type="term" value="F:N-methyltransferase activity"/>
    <property type="evidence" value="ECO:0007669"/>
    <property type="project" value="InterPro"/>
</dbReference>
<evidence type="ECO:0000313" key="10">
    <source>
        <dbReference type="EMBL" id="OGX92216.1"/>
    </source>
</evidence>
<dbReference type="GO" id="GO:0009307">
    <property type="term" value="P:DNA restriction-modification system"/>
    <property type="evidence" value="ECO:0007669"/>
    <property type="project" value="UniProtKB-KW"/>
</dbReference>
<dbReference type="SUPFAM" id="SSF53335">
    <property type="entry name" value="S-adenosyl-L-methionine-dependent methyltransferases"/>
    <property type="match status" value="1"/>
</dbReference>
<protein>
    <recommendedName>
        <fullName evidence="8">Methyltransferase</fullName>
        <ecNumber evidence="8">2.1.1.-</ecNumber>
    </recommendedName>
</protein>
<dbReference type="Proteomes" id="UP000177506">
    <property type="component" value="Unassembled WGS sequence"/>
</dbReference>
<evidence type="ECO:0000256" key="3">
    <source>
        <dbReference type="ARBA" id="ARBA00022679"/>
    </source>
</evidence>
<keyword evidence="11" id="KW-1185">Reference proteome</keyword>
<evidence type="ECO:0000256" key="4">
    <source>
        <dbReference type="ARBA" id="ARBA00022691"/>
    </source>
</evidence>
<dbReference type="GO" id="GO:0032259">
    <property type="term" value="P:methylation"/>
    <property type="evidence" value="ECO:0007669"/>
    <property type="project" value="UniProtKB-KW"/>
</dbReference>
<accession>A0A1G1TMW8</accession>
<dbReference type="InterPro" id="IPR001091">
    <property type="entry name" value="RM_Methyltransferase"/>
</dbReference>
<reference evidence="10 11" key="1">
    <citation type="submission" date="2016-08" db="EMBL/GenBank/DDBJ databases">
        <title>Hymenobacter coccineus sp. nov., Hymenobacter lapidarius sp. nov. and Hymenobacter glacialis sp. nov., isolated from Antarctic soil.</title>
        <authorList>
            <person name="Sedlacek I."/>
            <person name="Kralova S."/>
            <person name="Kyrova K."/>
            <person name="Maslanova I."/>
            <person name="Stankova E."/>
            <person name="Vrbovska V."/>
            <person name="Nemec M."/>
            <person name="Bartak M."/>
            <person name="Svec P."/>
            <person name="Busse H.-J."/>
            <person name="Pantucek R."/>
        </authorList>
    </citation>
    <scope>NUCLEOTIDE SEQUENCE [LARGE SCALE GENOMIC DNA]</scope>
    <source>
        <strain evidence="10 11">CCM 8649</strain>
    </source>
</reference>
<evidence type="ECO:0000256" key="5">
    <source>
        <dbReference type="ARBA" id="ARBA00022747"/>
    </source>
</evidence>
<dbReference type="Pfam" id="PF01555">
    <property type="entry name" value="N6_N4_Mtase"/>
    <property type="match status" value="1"/>
</dbReference>
<evidence type="ECO:0000256" key="1">
    <source>
        <dbReference type="ARBA" id="ARBA00010203"/>
    </source>
</evidence>
<keyword evidence="4" id="KW-0949">S-adenosyl-L-methionine</keyword>
<sequence>MEGFNPFYETDFGRAYLADSLELLKAVPSDSVNLVVTSPPYALHFKKEYGNVTKQEYVQWFLVFAKEIKRILTDDGSFVLNIGGSFNKGEPTRSLYHYKLLIELVDTLGFNLAQELFWYNPAKMPVPAEWVTIRRIRVKDSVENVFWLSKTAWPKASNRRVLRPYGDDMLRLNKKGLSKTVRPSGHNINESFTSVDAGGSIPPNVIEEPLSEDVVVDGMLKFGNNSANDPYTKLCKENGLKIHPARFPAALPEFFIKLLTEEGDIVLDPFAGSNTTGAVAERLGRRWISSDNSEPYLEASKFRFAKV</sequence>
<keyword evidence="5" id="KW-0680">Restriction system</keyword>
<evidence type="ECO:0000256" key="8">
    <source>
        <dbReference type="RuleBase" id="RU362026"/>
    </source>
</evidence>
<keyword evidence="6" id="KW-0238">DNA-binding</keyword>
<comment type="catalytic activity">
    <reaction evidence="7">
        <text>a 2'-deoxycytidine in DNA + S-adenosyl-L-methionine = an N(4)-methyl-2'-deoxycytidine in DNA + S-adenosyl-L-homocysteine + H(+)</text>
        <dbReference type="Rhea" id="RHEA:16857"/>
        <dbReference type="Rhea" id="RHEA-COMP:11369"/>
        <dbReference type="Rhea" id="RHEA-COMP:13674"/>
        <dbReference type="ChEBI" id="CHEBI:15378"/>
        <dbReference type="ChEBI" id="CHEBI:57856"/>
        <dbReference type="ChEBI" id="CHEBI:59789"/>
        <dbReference type="ChEBI" id="CHEBI:85452"/>
        <dbReference type="ChEBI" id="CHEBI:137933"/>
        <dbReference type="EC" id="2.1.1.113"/>
    </reaction>
</comment>
<organism evidence="10 11">
    <name type="scientific">Hymenobacter coccineus</name>
    <dbReference type="NCBI Taxonomy" id="1908235"/>
    <lineage>
        <taxon>Bacteria</taxon>
        <taxon>Pseudomonadati</taxon>
        <taxon>Bacteroidota</taxon>
        <taxon>Cytophagia</taxon>
        <taxon>Cytophagales</taxon>
        <taxon>Hymenobacteraceae</taxon>
        <taxon>Hymenobacter</taxon>
    </lineage>
</organism>
<evidence type="ECO:0000256" key="6">
    <source>
        <dbReference type="ARBA" id="ARBA00023125"/>
    </source>
</evidence>
<evidence type="ECO:0000259" key="9">
    <source>
        <dbReference type="Pfam" id="PF01555"/>
    </source>
</evidence>
<proteinExistence type="inferred from homology"/>
<keyword evidence="3" id="KW-0808">Transferase</keyword>
<keyword evidence="2 10" id="KW-0489">Methyltransferase</keyword>
<dbReference type="AlphaFoldDB" id="A0A1G1TMW8"/>
<comment type="similarity">
    <text evidence="1">Belongs to the N(4)/N(6)-methyltransferase family. N(4) subfamily.</text>
</comment>
<dbReference type="InterPro" id="IPR017985">
    <property type="entry name" value="MeTrfase_CN4_CS"/>
</dbReference>
<dbReference type="EC" id="2.1.1.-" evidence="8"/>
<dbReference type="Gene3D" id="3.40.50.150">
    <property type="entry name" value="Vaccinia Virus protein VP39"/>
    <property type="match status" value="1"/>
</dbReference>
<dbReference type="PROSITE" id="PS00093">
    <property type="entry name" value="N4_MTASE"/>
    <property type="match status" value="1"/>
</dbReference>